<comment type="subcellular location">
    <subcellularLocation>
        <location evidence="1">Membrane</location>
        <topology evidence="1">Multi-pass membrane protein</topology>
    </subcellularLocation>
</comment>
<evidence type="ECO:0000256" key="2">
    <source>
        <dbReference type="ARBA" id="ARBA00022692"/>
    </source>
</evidence>
<evidence type="ECO:0000313" key="7">
    <source>
        <dbReference type="EMBL" id="PZE16345.1"/>
    </source>
</evidence>
<evidence type="ECO:0000256" key="4">
    <source>
        <dbReference type="ARBA" id="ARBA00023136"/>
    </source>
</evidence>
<comment type="caution">
    <text evidence="7">The sequence shown here is derived from an EMBL/GenBank/DDBJ whole genome shotgun (WGS) entry which is preliminary data.</text>
</comment>
<dbReference type="PANTHER" id="PTHR37422">
    <property type="entry name" value="TEICHURONIC ACID BIOSYNTHESIS PROTEIN TUAE"/>
    <property type="match status" value="1"/>
</dbReference>
<keyword evidence="8" id="KW-1185">Reference proteome</keyword>
<evidence type="ECO:0000313" key="8">
    <source>
        <dbReference type="Proteomes" id="UP000249248"/>
    </source>
</evidence>
<dbReference type="Pfam" id="PF04932">
    <property type="entry name" value="Wzy_C"/>
    <property type="match status" value="1"/>
</dbReference>
<dbReference type="InterPro" id="IPR051533">
    <property type="entry name" value="WaaL-like"/>
</dbReference>
<feature type="domain" description="O-antigen ligase-related" evidence="6">
    <location>
        <begin position="382"/>
        <end position="458"/>
    </location>
</feature>
<keyword evidence="2 5" id="KW-0812">Transmembrane</keyword>
<dbReference type="AlphaFoldDB" id="A0A2W1NAL3"/>
<evidence type="ECO:0000259" key="6">
    <source>
        <dbReference type="Pfam" id="PF04932"/>
    </source>
</evidence>
<protein>
    <recommendedName>
        <fullName evidence="6">O-antigen ligase-related domain-containing protein</fullName>
    </recommendedName>
</protein>
<accession>A0A2W1NAL3</accession>
<feature type="transmembrane region" description="Helical" evidence="5">
    <location>
        <begin position="12"/>
        <end position="42"/>
    </location>
</feature>
<keyword evidence="3 5" id="KW-1133">Transmembrane helix</keyword>
<evidence type="ECO:0000256" key="5">
    <source>
        <dbReference type="SAM" id="Phobius"/>
    </source>
</evidence>
<dbReference type="PANTHER" id="PTHR37422:SF13">
    <property type="entry name" value="LIPOPOLYSACCHARIDE BIOSYNTHESIS PROTEIN PA4999-RELATED"/>
    <property type="match status" value="1"/>
</dbReference>
<dbReference type="GO" id="GO:0016020">
    <property type="term" value="C:membrane"/>
    <property type="evidence" value="ECO:0007669"/>
    <property type="project" value="UniProtKB-SubCell"/>
</dbReference>
<keyword evidence="4 5" id="KW-0472">Membrane</keyword>
<feature type="transmembrane region" description="Helical" evidence="5">
    <location>
        <begin position="442"/>
        <end position="463"/>
    </location>
</feature>
<feature type="transmembrane region" description="Helical" evidence="5">
    <location>
        <begin position="230"/>
        <end position="249"/>
    </location>
</feature>
<feature type="transmembrane region" description="Helical" evidence="5">
    <location>
        <begin position="470"/>
        <end position="488"/>
    </location>
</feature>
<feature type="transmembrane region" description="Helical" evidence="5">
    <location>
        <begin position="116"/>
        <end position="136"/>
    </location>
</feature>
<dbReference type="RefSeq" id="WP_111064043.1">
    <property type="nucleotide sequence ID" value="NZ_JBHUCU010000006.1"/>
</dbReference>
<organism evidence="7 8">
    <name type="scientific">Putridiphycobacter roseus</name>
    <dbReference type="NCBI Taxonomy" id="2219161"/>
    <lineage>
        <taxon>Bacteria</taxon>
        <taxon>Pseudomonadati</taxon>
        <taxon>Bacteroidota</taxon>
        <taxon>Flavobacteriia</taxon>
        <taxon>Flavobacteriales</taxon>
        <taxon>Crocinitomicaceae</taxon>
        <taxon>Putridiphycobacter</taxon>
    </lineage>
</organism>
<reference evidence="7 8" key="1">
    <citation type="submission" date="2018-06" db="EMBL/GenBank/DDBJ databases">
        <title>The draft genome sequence of Crocinitomix sp. SM1701.</title>
        <authorList>
            <person name="Zhang X."/>
        </authorList>
    </citation>
    <scope>NUCLEOTIDE SEQUENCE [LARGE SCALE GENOMIC DNA]</scope>
    <source>
        <strain evidence="7 8">SM1701</strain>
    </source>
</reference>
<feature type="transmembrane region" description="Helical" evidence="5">
    <location>
        <begin position="92"/>
        <end position="109"/>
    </location>
</feature>
<dbReference type="EMBL" id="QKSB01000009">
    <property type="protein sequence ID" value="PZE16345.1"/>
    <property type="molecule type" value="Genomic_DNA"/>
</dbReference>
<dbReference type="OrthoDB" id="1093278at2"/>
<feature type="transmembrane region" description="Helical" evidence="5">
    <location>
        <begin position="202"/>
        <end position="218"/>
    </location>
</feature>
<feature type="transmembrane region" description="Helical" evidence="5">
    <location>
        <begin position="62"/>
        <end position="80"/>
    </location>
</feature>
<evidence type="ECO:0000256" key="1">
    <source>
        <dbReference type="ARBA" id="ARBA00004141"/>
    </source>
</evidence>
<sequence length="519" mass="60170">MLDKWFKAPVHYYLYLIALSLIAVGLSSSKVLMSIGTICLIVNSLLEGQLKLKMDRLKKDPALIIIILFLLFSILTLGWSDNWNYGLDDLRKKLPFFIIPIVMGTSNPLKKEHFKLIIYLFVTALVLFSGINYFSYIQQLTEIKDVREMSKFLSHVRLSLLINIGIFISGYYLYKEFRQNYLLILALVWLVFYQYKSQVINGYALFLGLSFITALFLVRQLKSKLLRRFIYSFTIVLGVVLVVFLGRFIKQAPAVEQVDFSNLTLYTANHNGYYHLKDANIMENGKLVYLYISTKECRKAWNKRSDMAFDGLDKRGQKLEGTLYRYMTSKGLRKDSVGFLSLHNRDIQLIENGHSNFNVNKGFLEKLSDLKMQWYTLQTKGDPNGNSIIQRKIHLETGLSILKNNWLFGVGIGDVDDEFRRQYRVDDSLLKKENQHRSHNQFLTIWISHGIFGWILILSLFIVPVVQGKARNYCSIVILFSLFLSFLTQDMLETQAGVTIFGFFYSLFVINQNIDGKDR</sequence>
<proteinExistence type="predicted"/>
<feature type="transmembrane region" description="Helical" evidence="5">
    <location>
        <begin position="156"/>
        <end position="174"/>
    </location>
</feature>
<name>A0A2W1NAL3_9FLAO</name>
<evidence type="ECO:0000256" key="3">
    <source>
        <dbReference type="ARBA" id="ARBA00022989"/>
    </source>
</evidence>
<feature type="transmembrane region" description="Helical" evidence="5">
    <location>
        <begin position="494"/>
        <end position="514"/>
    </location>
</feature>
<gene>
    <name evidence="7" type="ORF">DNU06_13610</name>
</gene>
<dbReference type="Proteomes" id="UP000249248">
    <property type="component" value="Unassembled WGS sequence"/>
</dbReference>
<feature type="transmembrane region" description="Helical" evidence="5">
    <location>
        <begin position="181"/>
        <end position="196"/>
    </location>
</feature>
<dbReference type="InterPro" id="IPR007016">
    <property type="entry name" value="O-antigen_ligase-rel_domated"/>
</dbReference>